<feature type="signal peptide" evidence="2">
    <location>
        <begin position="1"/>
        <end position="31"/>
    </location>
</feature>
<reference evidence="6" key="2">
    <citation type="submission" date="2020-10" db="UniProtKB">
        <authorList>
            <consortium name="WormBaseParasite"/>
        </authorList>
    </citation>
    <scope>IDENTIFICATION</scope>
</reference>
<dbReference type="WBParaSite" id="Pan_g19481.t1">
    <property type="protein sequence ID" value="Pan_g19481.t1"/>
    <property type="gene ID" value="Pan_g19481"/>
</dbReference>
<dbReference type="Pfam" id="PF25161">
    <property type="entry name" value="Menorin_C"/>
    <property type="match status" value="1"/>
</dbReference>
<dbReference type="InterPro" id="IPR057489">
    <property type="entry name" value="Menorin_C"/>
</dbReference>
<evidence type="ECO:0000256" key="1">
    <source>
        <dbReference type="ARBA" id="ARBA00044953"/>
    </source>
</evidence>
<sequence length="573" mass="64147">MSPFDPVHCVMSVLTVAWMVVLLAPVGSINGAVIGTADGNQDDQMDAAFDSKADAFKDDYRVIPQPGDFRPKKLTFSEWINSTHTGRGPFFDHGSVAEGEVLLFRTKKNRHRAIPVMRATPNGMTSKFDDSLTFREWLRKTYPDEKAIRVTVRSTDVVRPVLQHLYAARHDFTAPVIVHANTFASRSSVEKPVDPVIFVDTVSKLLPESTISLGWTPSRDYAALNRLDWSRAFKLMSYTSNLQQPVMLTMNLNDALHSLEQLEWLLGIREPEFFVLVRADASAFVDAGVDSMERLAGLADGDKVLFDVDDAWKKKLKIISKRSTRKRKRSVVHPEEWTNLVFPRAHSMLSTSIVSKTGVAFLGWPNALLLSNHETQDYPSKQVITGKVMFLPKRSIRHITPEHDSGMILQLFDKDRLVIDSPTVSDTIKIFIGYDGRITIKNDLRHSNPLYSESSSSQLPKSGCYDFRITDRGWRVDAEVATTECAGLKDPIQASVPSTPPPTKKTYQTFVSLDTPISRQRRLRSVGVTKSGDGAIDFLVTELEHSSAWRQGLSLILLVLSCLVAFVGRLPVF</sequence>
<dbReference type="Pfam" id="PF10223">
    <property type="entry name" value="Menorin_N"/>
    <property type="match status" value="1"/>
</dbReference>
<accession>A0A7E4ZVC5</accession>
<evidence type="ECO:0000313" key="6">
    <source>
        <dbReference type="WBParaSite" id="Pan_g19481.t1"/>
    </source>
</evidence>
<dbReference type="PANTHER" id="PTHR21184">
    <property type="entry name" value="MENORIN (DENDRITIC BRANCHING PROTEIN)"/>
    <property type="match status" value="1"/>
</dbReference>
<evidence type="ECO:0000313" key="5">
    <source>
        <dbReference type="Proteomes" id="UP000492821"/>
    </source>
</evidence>
<dbReference type="Proteomes" id="UP000492821">
    <property type="component" value="Unassembled WGS sequence"/>
</dbReference>
<evidence type="ECO:0000256" key="2">
    <source>
        <dbReference type="SAM" id="SignalP"/>
    </source>
</evidence>
<comment type="similarity">
    <text evidence="1">Belongs to the menorin family.</text>
</comment>
<dbReference type="AlphaFoldDB" id="A0A7E4ZVC5"/>
<feature type="domain" description="Menorin-like" evidence="3">
    <location>
        <begin position="92"/>
        <end position="309"/>
    </location>
</feature>
<evidence type="ECO:0000259" key="3">
    <source>
        <dbReference type="Pfam" id="PF10223"/>
    </source>
</evidence>
<organism evidence="5 6">
    <name type="scientific">Panagrellus redivivus</name>
    <name type="common">Microworm</name>
    <dbReference type="NCBI Taxonomy" id="6233"/>
    <lineage>
        <taxon>Eukaryota</taxon>
        <taxon>Metazoa</taxon>
        <taxon>Ecdysozoa</taxon>
        <taxon>Nematoda</taxon>
        <taxon>Chromadorea</taxon>
        <taxon>Rhabditida</taxon>
        <taxon>Tylenchina</taxon>
        <taxon>Panagrolaimomorpha</taxon>
        <taxon>Panagrolaimoidea</taxon>
        <taxon>Panagrolaimidae</taxon>
        <taxon>Panagrellus</taxon>
    </lineage>
</organism>
<dbReference type="PANTHER" id="PTHR21184:SF6">
    <property type="entry name" value="CONSERVED PLASMA MEMBRANE PROTEIN"/>
    <property type="match status" value="1"/>
</dbReference>
<feature type="chain" id="PRO_5028981585" evidence="2">
    <location>
        <begin position="32"/>
        <end position="573"/>
    </location>
</feature>
<keyword evidence="5" id="KW-1185">Reference proteome</keyword>
<proteinExistence type="inferred from homology"/>
<dbReference type="GO" id="GO:0005615">
    <property type="term" value="C:extracellular space"/>
    <property type="evidence" value="ECO:0007669"/>
    <property type="project" value="TreeGrafter"/>
</dbReference>
<name>A0A7E4ZVC5_PANRE</name>
<keyword evidence="2" id="KW-0732">Signal</keyword>
<reference evidence="5" key="1">
    <citation type="journal article" date="2013" name="Genetics">
        <title>The draft genome and transcriptome of Panagrellus redivivus are shaped by the harsh demands of a free-living lifestyle.</title>
        <authorList>
            <person name="Srinivasan J."/>
            <person name="Dillman A.R."/>
            <person name="Macchietto M.G."/>
            <person name="Heikkinen L."/>
            <person name="Lakso M."/>
            <person name="Fracchia K.M."/>
            <person name="Antoshechkin I."/>
            <person name="Mortazavi A."/>
            <person name="Wong G."/>
            <person name="Sternberg P.W."/>
        </authorList>
    </citation>
    <scope>NUCLEOTIDE SEQUENCE [LARGE SCALE GENOMIC DNA]</scope>
    <source>
        <strain evidence="5">MT8872</strain>
    </source>
</reference>
<protein>
    <submittedName>
        <fullName evidence="6">CAP10 domain-containing protein</fullName>
    </submittedName>
</protein>
<dbReference type="InterPro" id="IPR019356">
    <property type="entry name" value="Menorin_dom"/>
</dbReference>
<feature type="domain" description="Menorin C-terminal" evidence="4">
    <location>
        <begin position="337"/>
        <end position="545"/>
    </location>
</feature>
<evidence type="ECO:0000259" key="4">
    <source>
        <dbReference type="Pfam" id="PF25161"/>
    </source>
</evidence>